<feature type="region of interest" description="Disordered" evidence="1">
    <location>
        <begin position="259"/>
        <end position="279"/>
    </location>
</feature>
<organism evidence="3 4">
    <name type="scientific">Seriola dumerili</name>
    <name type="common">Greater amberjack</name>
    <name type="synonym">Caranx dumerili</name>
    <dbReference type="NCBI Taxonomy" id="41447"/>
    <lineage>
        <taxon>Eukaryota</taxon>
        <taxon>Metazoa</taxon>
        <taxon>Chordata</taxon>
        <taxon>Craniata</taxon>
        <taxon>Vertebrata</taxon>
        <taxon>Euteleostomi</taxon>
        <taxon>Actinopterygii</taxon>
        <taxon>Neopterygii</taxon>
        <taxon>Teleostei</taxon>
        <taxon>Neoteleostei</taxon>
        <taxon>Acanthomorphata</taxon>
        <taxon>Carangaria</taxon>
        <taxon>Carangiformes</taxon>
        <taxon>Carangidae</taxon>
        <taxon>Seriola</taxon>
    </lineage>
</organism>
<dbReference type="Ensembl" id="ENSSDUT00000015379.1">
    <property type="protein sequence ID" value="ENSSDUP00000015095.1"/>
    <property type="gene ID" value="ENSSDUG00000011018.1"/>
</dbReference>
<feature type="compositionally biased region" description="Polar residues" evidence="1">
    <location>
        <begin position="270"/>
        <end position="279"/>
    </location>
</feature>
<feature type="chain" id="PRO_5017394700" evidence="2">
    <location>
        <begin position="24"/>
        <end position="279"/>
    </location>
</feature>
<feature type="compositionally biased region" description="Basic and acidic residues" evidence="1">
    <location>
        <begin position="259"/>
        <end position="269"/>
    </location>
</feature>
<dbReference type="STRING" id="41447.ENSSDUP00000015095"/>
<sequence>MFSQKKSLLFTLLLNLSLSLSSAQGLRESIAEHRPLIARLCSLAKRLSELNPIQGDKFCRKATDAEEQHKAIRDRVRETASLLEESLPRYTQLNERMTLIRESLDRLRSRIQTPTSLQGITPRIQEQLQDNKHTLKLPCLNTNMILSQDIDINMLLVQLSSLSQLWDETHTQAQERENWLLKLLDLAMKFWSDVSDVTAALSDAQQAVLDLNASRTDSETIRQSLETMQTVREDIDSLQGDLDTLGVLGMDLMSACGDTDKPDVTKSLDEVSSNLNNHK</sequence>
<evidence type="ECO:0000256" key="1">
    <source>
        <dbReference type="SAM" id="MobiDB-lite"/>
    </source>
</evidence>
<protein>
    <submittedName>
        <fullName evidence="3">Uncharacterized protein</fullName>
    </submittedName>
</protein>
<proteinExistence type="predicted"/>
<dbReference type="OMA" id="WDETHTQ"/>
<dbReference type="AlphaFoldDB" id="A0A3B4UBI0"/>
<dbReference type="SUPFAM" id="SSF46966">
    <property type="entry name" value="Spectrin repeat"/>
    <property type="match status" value="2"/>
</dbReference>
<keyword evidence="2" id="KW-0732">Signal</keyword>
<dbReference type="GeneTree" id="ENSGT00940000155824"/>
<name>A0A3B4UBI0_SERDU</name>
<keyword evidence="4" id="KW-1185">Reference proteome</keyword>
<dbReference type="Gene3D" id="1.20.58.60">
    <property type="match status" value="2"/>
</dbReference>
<evidence type="ECO:0000313" key="3">
    <source>
        <dbReference type="Ensembl" id="ENSSDUP00000015095.1"/>
    </source>
</evidence>
<accession>A0A3B4UBI0</accession>
<evidence type="ECO:0000313" key="4">
    <source>
        <dbReference type="Proteomes" id="UP000261420"/>
    </source>
</evidence>
<reference evidence="3" key="2">
    <citation type="submission" date="2025-09" db="UniProtKB">
        <authorList>
            <consortium name="Ensembl"/>
        </authorList>
    </citation>
    <scope>IDENTIFICATION</scope>
</reference>
<feature type="signal peptide" evidence="2">
    <location>
        <begin position="1"/>
        <end position="23"/>
    </location>
</feature>
<dbReference type="Proteomes" id="UP000261420">
    <property type="component" value="Unplaced"/>
</dbReference>
<evidence type="ECO:0000256" key="2">
    <source>
        <dbReference type="SAM" id="SignalP"/>
    </source>
</evidence>
<reference evidence="3" key="1">
    <citation type="submission" date="2025-08" db="UniProtKB">
        <authorList>
            <consortium name="Ensembl"/>
        </authorList>
    </citation>
    <scope>IDENTIFICATION</scope>
</reference>